<protein>
    <recommendedName>
        <fullName evidence="1">F-box domain-containing protein</fullName>
    </recommendedName>
</protein>
<dbReference type="Proteomes" id="UP001313282">
    <property type="component" value="Unassembled WGS sequence"/>
</dbReference>
<reference evidence="2 3" key="1">
    <citation type="submission" date="2019-10" db="EMBL/GenBank/DDBJ databases">
        <authorList>
            <person name="Palmer J.M."/>
        </authorList>
    </citation>
    <scope>NUCLEOTIDE SEQUENCE [LARGE SCALE GENOMIC DNA]</scope>
    <source>
        <strain evidence="2 3">TWF718</strain>
    </source>
</reference>
<keyword evidence="3" id="KW-1185">Reference proteome</keyword>
<evidence type="ECO:0000313" key="3">
    <source>
        <dbReference type="Proteomes" id="UP001313282"/>
    </source>
</evidence>
<name>A0AAN8RJQ8_9PEZI</name>
<dbReference type="InterPro" id="IPR001810">
    <property type="entry name" value="F-box_dom"/>
</dbReference>
<dbReference type="CDD" id="cd09917">
    <property type="entry name" value="F-box_SF"/>
    <property type="match status" value="1"/>
</dbReference>
<sequence length="613" mass="70444">MLSLTTLQPDILYEILDHLPRKSICHLLRTCKALYPICHRHLWRYLILNNRHDPGNWYPGHAIIGHKKIFINLLKLIRAGNPLGFEHMRVLFLGYPVFDKEMKDVTWDFRKKVEEILEGGGLGLREVGVTYSGGVVEAAENPKTARDADWIMPLPALKKFSETKTIRDFSLKVDASTLKSFLTYINPTLITHFDIWLSFDQPKNEWHTVQQTFTSTKGLLDVNIREFVSVIRGMVNLQVFRYTGANQSDPAPPLVTVSKEIDELQAVFLGLNRLREIELEGWLFHPWFFLNPPDTVTKYSVSGPMATKWWEGFSQAPLTNVTDLRLSSAGGHGPYLPRIGSEPIVYRPEFLLKDVACRGVRKLTIQILRWMPPDVEVCIMRRNPGIGNSREMAENKVKLLIGECYGEIIQMKAAASKAIRRQLPERFLTNPGGVDANVKAIKEAFIDVFMTGRYKGLSPNEIEASNYRWDTLSGRFGANFSKARSKEVEVGPTNRLLKHLERCIEMVLDKYIHKYGVTPPQDKEDEFMQDCILNLSNAEGIQEWIDRKREILKFLGLCERRMEREIDRQRGGLTEELIERFLGGEVLERESLMVEWKGLLAEGFFKPEGEKYF</sequence>
<gene>
    <name evidence="2" type="ORF">TWF718_005844</name>
</gene>
<dbReference type="PROSITE" id="PS50181">
    <property type="entry name" value="FBOX"/>
    <property type="match status" value="1"/>
</dbReference>
<dbReference type="EMBL" id="JAVHNR010000003">
    <property type="protein sequence ID" value="KAK6348023.1"/>
    <property type="molecule type" value="Genomic_DNA"/>
</dbReference>
<dbReference type="Pfam" id="PF12937">
    <property type="entry name" value="F-box-like"/>
    <property type="match status" value="1"/>
</dbReference>
<dbReference type="SUPFAM" id="SSF81383">
    <property type="entry name" value="F-box domain"/>
    <property type="match status" value="1"/>
</dbReference>
<evidence type="ECO:0000313" key="2">
    <source>
        <dbReference type="EMBL" id="KAK6348023.1"/>
    </source>
</evidence>
<comment type="caution">
    <text evidence="2">The sequence shown here is derived from an EMBL/GenBank/DDBJ whole genome shotgun (WGS) entry which is preliminary data.</text>
</comment>
<dbReference type="InterPro" id="IPR036047">
    <property type="entry name" value="F-box-like_dom_sf"/>
</dbReference>
<evidence type="ECO:0000259" key="1">
    <source>
        <dbReference type="PROSITE" id="PS50181"/>
    </source>
</evidence>
<accession>A0AAN8RJQ8</accession>
<dbReference type="AlphaFoldDB" id="A0AAN8RJQ8"/>
<organism evidence="2 3">
    <name type="scientific">Orbilia javanica</name>
    <dbReference type="NCBI Taxonomy" id="47235"/>
    <lineage>
        <taxon>Eukaryota</taxon>
        <taxon>Fungi</taxon>
        <taxon>Dikarya</taxon>
        <taxon>Ascomycota</taxon>
        <taxon>Pezizomycotina</taxon>
        <taxon>Orbiliomycetes</taxon>
        <taxon>Orbiliales</taxon>
        <taxon>Orbiliaceae</taxon>
        <taxon>Orbilia</taxon>
    </lineage>
</organism>
<feature type="domain" description="F-box" evidence="1">
    <location>
        <begin position="1"/>
        <end position="46"/>
    </location>
</feature>
<proteinExistence type="predicted"/>